<dbReference type="Proteomes" id="UP000887579">
    <property type="component" value="Unplaced"/>
</dbReference>
<organism evidence="1 2">
    <name type="scientific">Panagrolaimus sp. ES5</name>
    <dbReference type="NCBI Taxonomy" id="591445"/>
    <lineage>
        <taxon>Eukaryota</taxon>
        <taxon>Metazoa</taxon>
        <taxon>Ecdysozoa</taxon>
        <taxon>Nematoda</taxon>
        <taxon>Chromadorea</taxon>
        <taxon>Rhabditida</taxon>
        <taxon>Tylenchina</taxon>
        <taxon>Panagrolaimomorpha</taxon>
        <taxon>Panagrolaimoidea</taxon>
        <taxon>Panagrolaimidae</taxon>
        <taxon>Panagrolaimus</taxon>
    </lineage>
</organism>
<proteinExistence type="predicted"/>
<evidence type="ECO:0000313" key="2">
    <source>
        <dbReference type="WBParaSite" id="ES5_v2.g13494.t1"/>
    </source>
</evidence>
<dbReference type="WBParaSite" id="ES5_v2.g13494.t1">
    <property type="protein sequence ID" value="ES5_v2.g13494.t1"/>
    <property type="gene ID" value="ES5_v2.g13494"/>
</dbReference>
<protein>
    <submittedName>
        <fullName evidence="2">Dynamin GTPase</fullName>
    </submittedName>
</protein>
<evidence type="ECO:0000313" key="1">
    <source>
        <dbReference type="Proteomes" id="UP000887579"/>
    </source>
</evidence>
<reference evidence="2" key="1">
    <citation type="submission" date="2022-11" db="UniProtKB">
        <authorList>
            <consortium name="WormBaseParasite"/>
        </authorList>
    </citation>
    <scope>IDENTIFICATION</scope>
</reference>
<name>A0AC34F9G0_9BILA</name>
<accession>A0AC34F9G0</accession>
<sequence>METLISVISELRKINTIIGGGKVELPQIVTVGSQSSGKSSVLEGIVGWDFLPRGTGIVTRRPLVLNLVNVPEDDPRRTQTGLTGNWATFDHIPGETFTDFEKVKKEIEKDTLKVAGDNKNISSNPIHLTIFSDKVIDLSLVDLPGAIRFSLPNQSDTIKDDIEKIIDEYIKSSKTLILAVTPANQDAAVSDALFYAKKYDPEGKRTLCVLTKIDIMDRGTNAYDMLSGKTIPVKLGIIGVRNRSQEEISNNQSIEECLAKEKTFFWNNYPSIAAKNGMPYLRVQLNKLLINHIAEHLPGLRDTIDNMTIQQKEIMSSLGEAPEEVSSKVTTNKVIRNFVELFKNLLNGTQEDIEVTRMVGGASINNAFKKFASFKDIKPEDGLTDEVVINALRNSHGTRVPMFISEHCFIQLSIRQIKRLKDPSIAFVDTIKNILLEIVDYCTSKIVEQEKNRFPRLYRRINKVACDIVNERLQPTKEFVEKIVNMQLNYINIRHPEFIIKAPIENVEVKEDRSNTVESQQSFTTKKNNDPFKQSESDIEEFLSHLPSPPFRESSLIQFQKKQKEEVVKEKPAQLQRTDSFDADEAELEDCRTLQKLIIQYYEIVCSALQYMLPKAIMMELVNHVKNNIHEELEKNISALGDVVKELTKESEAITQKREQTLTKLEELERAKALLQTISEVDM</sequence>